<dbReference type="InterPro" id="IPR051350">
    <property type="entry name" value="WD_repeat-ST_regulator"/>
</dbReference>
<keyword evidence="4" id="KW-1185">Reference proteome</keyword>
<evidence type="ECO:0008006" key="5">
    <source>
        <dbReference type="Google" id="ProtNLM"/>
    </source>
</evidence>
<keyword evidence="1" id="KW-0853">WD repeat</keyword>
<sequence length="558" mass="65873">MKQQEKLQIFLQYLNNHGYYQTIKELIQKTSYNQLQQLDSKVDSSIVSKITTYIQNHDFDQLEQIFNTYVNQEKKQKCMFIIVQNHYIELLQQQKINEAVELLRGRLQDCCLDEQQKHQLANLIIESEIQPLTCVEIIRQILLICHQEIGVLQPNRLMILMHQAQANKILECKNHCKLESNYLISQKHLCTQKLTKKIIREQHLISIVQYSNDLSLQVQVSDKVNVIIYQQQLQINSELQLHKIRTLNDYHQSEILSVTISPCNQYIGTTSKDKTAIIFELRKNKQLVLNAHQSPVQDMIWVLQSNFVNGNGSTNKNSQKQELLEQESLLQNNYQTLDTLKLLKYKIWTIANDGWLFEWDQGTKIYCLKTEEKVKKMHYDQNQDSLIIVSEYKISIYQLSKKQLIRQLSLNDQIIDVKIEKAQTFLIILSKNINYQFTYYSLPKLEFVKLFIEHNPKLLIRQFDIGWHNNNLIVCCTNEGVTIMWHIQKGQLPFFRKQIHKGPINLVSIEPLSFTIRYFVEQDSLLSQIQRNIAYYSRVFTEQRSPLAERSMTSEDDL</sequence>
<dbReference type="PANTHER" id="PTHR22838">
    <property type="entry name" value="WD REPEAT PROTEIN 26-RELATED"/>
    <property type="match status" value="1"/>
</dbReference>
<accession>A0A8S1X9Q9</accession>
<dbReference type="Proteomes" id="UP000689195">
    <property type="component" value="Unassembled WGS sequence"/>
</dbReference>
<organism evidence="3 4">
    <name type="scientific">Paramecium pentaurelia</name>
    <dbReference type="NCBI Taxonomy" id="43138"/>
    <lineage>
        <taxon>Eukaryota</taxon>
        <taxon>Sar</taxon>
        <taxon>Alveolata</taxon>
        <taxon>Ciliophora</taxon>
        <taxon>Intramacronucleata</taxon>
        <taxon>Oligohymenophorea</taxon>
        <taxon>Peniculida</taxon>
        <taxon>Parameciidae</taxon>
        <taxon>Paramecium</taxon>
    </lineage>
</organism>
<dbReference type="AlphaFoldDB" id="A0A8S1X9Q9"/>
<name>A0A8S1X9Q9_9CILI</name>
<gene>
    <name evidence="3" type="ORF">PPENT_87.1.T1160081</name>
</gene>
<dbReference type="InterPro" id="IPR001680">
    <property type="entry name" value="WD40_rpt"/>
</dbReference>
<reference evidence="3" key="1">
    <citation type="submission" date="2021-01" db="EMBL/GenBank/DDBJ databases">
        <authorList>
            <consortium name="Genoscope - CEA"/>
            <person name="William W."/>
        </authorList>
    </citation>
    <scope>NUCLEOTIDE SEQUENCE</scope>
</reference>
<dbReference type="EMBL" id="CAJJDO010000116">
    <property type="protein sequence ID" value="CAD8197724.1"/>
    <property type="molecule type" value="Genomic_DNA"/>
</dbReference>
<evidence type="ECO:0000313" key="3">
    <source>
        <dbReference type="EMBL" id="CAD8197724.1"/>
    </source>
</evidence>
<keyword evidence="2" id="KW-0677">Repeat</keyword>
<dbReference type="PROSITE" id="PS50896">
    <property type="entry name" value="LISH"/>
    <property type="match status" value="1"/>
</dbReference>
<proteinExistence type="predicted"/>
<comment type="caution">
    <text evidence="3">The sequence shown here is derived from an EMBL/GenBank/DDBJ whole genome shotgun (WGS) entry which is preliminary data.</text>
</comment>
<dbReference type="PANTHER" id="PTHR22838:SF0">
    <property type="entry name" value="WD REPEAT-CONTAINING PROTEIN 26"/>
    <property type="match status" value="1"/>
</dbReference>
<dbReference type="InterPro" id="IPR006594">
    <property type="entry name" value="LisH"/>
</dbReference>
<evidence type="ECO:0000256" key="2">
    <source>
        <dbReference type="ARBA" id="ARBA00022737"/>
    </source>
</evidence>
<dbReference type="OrthoDB" id="972532at2759"/>
<evidence type="ECO:0000313" key="4">
    <source>
        <dbReference type="Proteomes" id="UP000689195"/>
    </source>
</evidence>
<evidence type="ECO:0000256" key="1">
    <source>
        <dbReference type="ARBA" id="ARBA00022574"/>
    </source>
</evidence>
<dbReference type="SMART" id="SM00320">
    <property type="entry name" value="WD40"/>
    <property type="match status" value="1"/>
</dbReference>
<protein>
    <recommendedName>
        <fullName evidence="5">LisH domain-containing protein</fullName>
    </recommendedName>
</protein>